<feature type="compositionally biased region" description="Polar residues" evidence="1">
    <location>
        <begin position="95"/>
        <end position="104"/>
    </location>
</feature>
<evidence type="ECO:0000313" key="3">
    <source>
        <dbReference type="Proteomes" id="UP000193067"/>
    </source>
</evidence>
<evidence type="ECO:0000256" key="1">
    <source>
        <dbReference type="SAM" id="MobiDB-lite"/>
    </source>
</evidence>
<dbReference type="Proteomes" id="UP000193067">
    <property type="component" value="Unassembled WGS sequence"/>
</dbReference>
<reference evidence="2 3" key="1">
    <citation type="journal article" date="2015" name="Biotechnol. Biofuels">
        <title>Enhanced degradation of softwood versus hardwood by the white-rot fungus Pycnoporus coccineus.</title>
        <authorList>
            <person name="Couturier M."/>
            <person name="Navarro D."/>
            <person name="Chevret D."/>
            <person name="Henrissat B."/>
            <person name="Piumi F."/>
            <person name="Ruiz-Duenas F.J."/>
            <person name="Martinez A.T."/>
            <person name="Grigoriev I.V."/>
            <person name="Riley R."/>
            <person name="Lipzen A."/>
            <person name="Berrin J.G."/>
            <person name="Master E.R."/>
            <person name="Rosso M.N."/>
        </authorList>
    </citation>
    <scope>NUCLEOTIDE SEQUENCE [LARGE SCALE GENOMIC DNA]</scope>
    <source>
        <strain evidence="2 3">BRFM310</strain>
    </source>
</reference>
<accession>A0A1Y2IN55</accession>
<evidence type="ECO:0000313" key="2">
    <source>
        <dbReference type="EMBL" id="OSD02530.1"/>
    </source>
</evidence>
<keyword evidence="3" id="KW-1185">Reference proteome</keyword>
<gene>
    <name evidence="2" type="ORF">PYCCODRAFT_318144</name>
</gene>
<feature type="region of interest" description="Disordered" evidence="1">
    <location>
        <begin position="88"/>
        <end position="107"/>
    </location>
</feature>
<dbReference type="AlphaFoldDB" id="A0A1Y2IN55"/>
<organism evidence="2 3">
    <name type="scientific">Trametes coccinea (strain BRFM310)</name>
    <name type="common">Pycnoporus coccineus</name>
    <dbReference type="NCBI Taxonomy" id="1353009"/>
    <lineage>
        <taxon>Eukaryota</taxon>
        <taxon>Fungi</taxon>
        <taxon>Dikarya</taxon>
        <taxon>Basidiomycota</taxon>
        <taxon>Agaricomycotina</taxon>
        <taxon>Agaricomycetes</taxon>
        <taxon>Polyporales</taxon>
        <taxon>Polyporaceae</taxon>
        <taxon>Trametes</taxon>
    </lineage>
</organism>
<proteinExistence type="predicted"/>
<name>A0A1Y2IN55_TRAC3</name>
<dbReference type="EMBL" id="KZ084104">
    <property type="protein sequence ID" value="OSD02530.1"/>
    <property type="molecule type" value="Genomic_DNA"/>
</dbReference>
<protein>
    <submittedName>
        <fullName evidence="2">Uncharacterized protein</fullName>
    </submittedName>
</protein>
<sequence length="162" mass="17664">MRRAVSFRGAAYHKPHCALMPHEATSPVLYANHRRRLPSIYMDGLPRRSLLAIRPLTARAPTLQPILQTHLTLSPDLRVDYGKRRSQGPRLQALSPHSPTNASCPNLEPTVETTVFPADDSASSSKSNLIGIHAACTSPNCDTRTLGRRAAVAPSDTARPDI</sequence>